<dbReference type="RefSeq" id="WP_304214520.1">
    <property type="nucleotide sequence ID" value="NZ_JBHUEK010000022.1"/>
</dbReference>
<evidence type="ECO:0000313" key="3">
    <source>
        <dbReference type="Proteomes" id="UP001597227"/>
    </source>
</evidence>
<protein>
    <submittedName>
        <fullName evidence="2">Glycoside hydrolase family 105 protein</fullName>
    </submittedName>
</protein>
<reference evidence="3" key="1">
    <citation type="journal article" date="2019" name="Int. J. Syst. Evol. Microbiol.">
        <title>The Global Catalogue of Microorganisms (GCM) 10K type strain sequencing project: providing services to taxonomists for standard genome sequencing and annotation.</title>
        <authorList>
            <consortium name="The Broad Institute Genomics Platform"/>
            <consortium name="The Broad Institute Genome Sequencing Center for Infectious Disease"/>
            <person name="Wu L."/>
            <person name="Ma J."/>
        </authorList>
    </citation>
    <scope>NUCLEOTIDE SEQUENCE [LARGE SCALE GENOMIC DNA]</scope>
    <source>
        <strain evidence="3">CCUG 15531</strain>
    </source>
</reference>
<gene>
    <name evidence="2" type="ORF">ACFSFW_14075</name>
</gene>
<dbReference type="GO" id="GO:0016787">
    <property type="term" value="F:hydrolase activity"/>
    <property type="evidence" value="ECO:0007669"/>
    <property type="project" value="UniProtKB-KW"/>
</dbReference>
<evidence type="ECO:0000313" key="2">
    <source>
        <dbReference type="EMBL" id="MFD1779789.1"/>
    </source>
</evidence>
<dbReference type="PANTHER" id="PTHR33886">
    <property type="entry name" value="UNSATURATED RHAMNOGALACTURONAN HYDROLASE (EUROFUNG)"/>
    <property type="match status" value="1"/>
</dbReference>
<sequence>MNNTIVEKSPLYFAKKMCDTLMTKFTPEELPPGGRWHYHQGVFLCGMDLVYNKTGEDKYFDYLKAYVDHNIDENGNLLFARDELDSIQAGLLLFPLYKATGLKKYKIAAQRLRNIFTTLNLTSEGGFWHKDKYPYQMWLDGLYMGGPFALHYANDFNESNLIDMVIHQENLMRKHTKCEATGLYHHGWDEKAVQPWARPDGKAPEIWGRALGWYGLAVIDMIDILPEGHPHKEEWIAFIQDYVRDVVKYQDEKTGLWYQVVDKGDNEDNWLETSASSLFVYVIAKAVSKKYVGEEFAKYATKAYEGLLKYKVQETEEGTLIIDDIVIGTSIGVYDYYINRERSHNDLHGAGAFIMASMEMEKLLAEHPGVK</sequence>
<comment type="caution">
    <text evidence="2">The sequence shown here is derived from an EMBL/GenBank/DDBJ whole genome shotgun (WGS) entry which is preliminary data.</text>
</comment>
<evidence type="ECO:0000256" key="1">
    <source>
        <dbReference type="ARBA" id="ARBA00022801"/>
    </source>
</evidence>
<keyword evidence="1 2" id="KW-0378">Hydrolase</keyword>
<organism evidence="2 3">
    <name type="scientific">Fredinandcohnia salidurans</name>
    <dbReference type="NCBI Taxonomy" id="2595041"/>
    <lineage>
        <taxon>Bacteria</taxon>
        <taxon>Bacillati</taxon>
        <taxon>Bacillota</taxon>
        <taxon>Bacilli</taxon>
        <taxon>Bacillales</taxon>
        <taxon>Bacillaceae</taxon>
        <taxon>Fredinandcohnia</taxon>
    </lineage>
</organism>
<dbReference type="InterPro" id="IPR008928">
    <property type="entry name" value="6-hairpin_glycosidase_sf"/>
</dbReference>
<dbReference type="InterPro" id="IPR052043">
    <property type="entry name" value="PolySaccharide_Degr_Enz"/>
</dbReference>
<dbReference type="Gene3D" id="1.50.10.10">
    <property type="match status" value="1"/>
</dbReference>
<dbReference type="EMBL" id="JBHUEK010000022">
    <property type="protein sequence ID" value="MFD1779789.1"/>
    <property type="molecule type" value="Genomic_DNA"/>
</dbReference>
<dbReference type="PANTHER" id="PTHR33886:SF8">
    <property type="entry name" value="UNSATURATED RHAMNOGALACTURONAN HYDROLASE (EUROFUNG)"/>
    <property type="match status" value="1"/>
</dbReference>
<name>A0ABW4MPH8_9BACI</name>
<dbReference type="SUPFAM" id="SSF48208">
    <property type="entry name" value="Six-hairpin glycosidases"/>
    <property type="match status" value="1"/>
</dbReference>
<keyword evidence="3" id="KW-1185">Reference proteome</keyword>
<proteinExistence type="predicted"/>
<dbReference type="InterPro" id="IPR010905">
    <property type="entry name" value="Glyco_hydro_88"/>
</dbReference>
<dbReference type="Proteomes" id="UP001597227">
    <property type="component" value="Unassembled WGS sequence"/>
</dbReference>
<dbReference type="Pfam" id="PF07470">
    <property type="entry name" value="Glyco_hydro_88"/>
    <property type="match status" value="1"/>
</dbReference>
<accession>A0ABW4MPH8</accession>
<dbReference type="InterPro" id="IPR012341">
    <property type="entry name" value="6hp_glycosidase-like_sf"/>
</dbReference>